<gene>
    <name evidence="3" type="ORF">RFI_19460</name>
</gene>
<feature type="region of interest" description="Disordered" evidence="1">
    <location>
        <begin position="1"/>
        <end position="24"/>
    </location>
</feature>
<accession>X6MXP8</accession>
<comment type="caution">
    <text evidence="3">The sequence shown here is derived from an EMBL/GenBank/DDBJ whole genome shotgun (WGS) entry which is preliminary data.</text>
</comment>
<protein>
    <submittedName>
        <fullName evidence="3">Viral A-type inclusion protein</fullName>
    </submittedName>
</protein>
<keyword evidence="2" id="KW-0812">Transmembrane</keyword>
<feature type="transmembrane region" description="Helical" evidence="2">
    <location>
        <begin position="235"/>
        <end position="261"/>
    </location>
</feature>
<sequence>KEELAQSENRCNETQNKMEEWREEHKRVEEMKKELEKQLKKFDDMEEKLTQKIQENHQLEVQCAALEDSVARVCLFKEERITTSEATISKLNSSNERYKQEISEIKEELNTSRKRNEMQQTKLNILMEENASNQVKTEKQIEEIENYHFGKYNSLLEAFRRLKKHCENNIGNDGYMLQSHSYRPPHSQYKHESTLSHTSNSATSNFNNDWKKDTPSSYPVSNTKKKKKKKLFHSFSCNYFLISYIHICIGYLFIVFFAFVYY</sequence>
<evidence type="ECO:0000313" key="3">
    <source>
        <dbReference type="EMBL" id="ETO17850.1"/>
    </source>
</evidence>
<proteinExistence type="predicted"/>
<dbReference type="Proteomes" id="UP000023152">
    <property type="component" value="Unassembled WGS sequence"/>
</dbReference>
<evidence type="ECO:0000256" key="1">
    <source>
        <dbReference type="SAM" id="MobiDB-lite"/>
    </source>
</evidence>
<name>X6MXP8_RETFI</name>
<dbReference type="AlphaFoldDB" id="X6MXP8"/>
<dbReference type="EMBL" id="ASPP01015884">
    <property type="protein sequence ID" value="ETO17850.1"/>
    <property type="molecule type" value="Genomic_DNA"/>
</dbReference>
<reference evidence="3 4" key="1">
    <citation type="journal article" date="2013" name="Curr. Biol.">
        <title>The Genome of the Foraminiferan Reticulomyxa filosa.</title>
        <authorList>
            <person name="Glockner G."/>
            <person name="Hulsmann N."/>
            <person name="Schleicher M."/>
            <person name="Noegel A.A."/>
            <person name="Eichinger L."/>
            <person name="Gallinger C."/>
            <person name="Pawlowski J."/>
            <person name="Sierra R."/>
            <person name="Euteneuer U."/>
            <person name="Pillet L."/>
            <person name="Moustafa A."/>
            <person name="Platzer M."/>
            <person name="Groth M."/>
            <person name="Szafranski K."/>
            <person name="Schliwa M."/>
        </authorList>
    </citation>
    <scope>NUCLEOTIDE SEQUENCE [LARGE SCALE GENOMIC DNA]</scope>
</reference>
<keyword evidence="4" id="KW-1185">Reference proteome</keyword>
<feature type="compositionally biased region" description="Polar residues" evidence="1">
    <location>
        <begin position="195"/>
        <end position="208"/>
    </location>
</feature>
<feature type="non-terminal residue" evidence="3">
    <location>
        <position position="1"/>
    </location>
</feature>
<feature type="compositionally biased region" description="Polar residues" evidence="1">
    <location>
        <begin position="1"/>
        <end position="15"/>
    </location>
</feature>
<keyword evidence="2" id="KW-0472">Membrane</keyword>
<keyword evidence="2" id="KW-1133">Transmembrane helix</keyword>
<feature type="non-terminal residue" evidence="3">
    <location>
        <position position="262"/>
    </location>
</feature>
<feature type="region of interest" description="Disordered" evidence="1">
    <location>
        <begin position="181"/>
        <end position="222"/>
    </location>
</feature>
<evidence type="ECO:0000313" key="4">
    <source>
        <dbReference type="Proteomes" id="UP000023152"/>
    </source>
</evidence>
<evidence type="ECO:0000256" key="2">
    <source>
        <dbReference type="SAM" id="Phobius"/>
    </source>
</evidence>
<organism evidence="3 4">
    <name type="scientific">Reticulomyxa filosa</name>
    <dbReference type="NCBI Taxonomy" id="46433"/>
    <lineage>
        <taxon>Eukaryota</taxon>
        <taxon>Sar</taxon>
        <taxon>Rhizaria</taxon>
        <taxon>Retaria</taxon>
        <taxon>Foraminifera</taxon>
        <taxon>Monothalamids</taxon>
        <taxon>Reticulomyxidae</taxon>
        <taxon>Reticulomyxa</taxon>
    </lineage>
</organism>